<proteinExistence type="inferred from homology"/>
<gene>
    <name evidence="8" type="ORF">GWI33_017098</name>
</gene>
<reference evidence="8" key="1">
    <citation type="submission" date="2020-08" db="EMBL/GenBank/DDBJ databases">
        <title>Genome sequencing and assembly of the red palm weevil Rhynchophorus ferrugineus.</title>
        <authorList>
            <person name="Dias G.B."/>
            <person name="Bergman C.M."/>
            <person name="Manee M."/>
        </authorList>
    </citation>
    <scope>NUCLEOTIDE SEQUENCE</scope>
    <source>
        <strain evidence="8">AA-2017</strain>
        <tissue evidence="8">Whole larva</tissue>
    </source>
</reference>
<dbReference type="OrthoDB" id="193023at2759"/>
<protein>
    <recommendedName>
        <fullName evidence="7">ARMC9 CTLH-like domain-containing protein</fullName>
    </recommendedName>
</protein>
<dbReference type="InterPro" id="IPR056327">
    <property type="entry name" value="ARMC9_CTLH-like_dom"/>
</dbReference>
<comment type="subcellular location">
    <subcellularLocation>
        <location evidence="1">Early endosome</location>
    </subcellularLocation>
    <subcellularLocation>
        <location evidence="2">Late endosome</location>
    </subcellularLocation>
</comment>
<keyword evidence="9" id="KW-1185">Reference proteome</keyword>
<feature type="domain" description="ARMC9 CTLH-like" evidence="7">
    <location>
        <begin position="46"/>
        <end position="167"/>
    </location>
</feature>
<organism evidence="8 9">
    <name type="scientific">Rhynchophorus ferrugineus</name>
    <name type="common">Red palm weevil</name>
    <name type="synonym">Curculio ferrugineus</name>
    <dbReference type="NCBI Taxonomy" id="354439"/>
    <lineage>
        <taxon>Eukaryota</taxon>
        <taxon>Metazoa</taxon>
        <taxon>Ecdysozoa</taxon>
        <taxon>Arthropoda</taxon>
        <taxon>Hexapoda</taxon>
        <taxon>Insecta</taxon>
        <taxon>Pterygota</taxon>
        <taxon>Neoptera</taxon>
        <taxon>Endopterygota</taxon>
        <taxon>Coleoptera</taxon>
        <taxon>Polyphaga</taxon>
        <taxon>Cucujiformia</taxon>
        <taxon>Curculionidae</taxon>
        <taxon>Dryophthorinae</taxon>
        <taxon>Rhynchophorus</taxon>
    </lineage>
</organism>
<keyword evidence="4" id="KW-0967">Endosome</keyword>
<evidence type="ECO:0000256" key="3">
    <source>
        <dbReference type="ARBA" id="ARBA00006128"/>
    </source>
</evidence>
<dbReference type="GO" id="GO:0051898">
    <property type="term" value="P:negative regulation of phosphatidylinositol 3-kinase/protein kinase B signal transduction"/>
    <property type="evidence" value="ECO:0007669"/>
    <property type="project" value="InterPro"/>
</dbReference>
<dbReference type="AlphaFoldDB" id="A0A834M4B5"/>
<dbReference type="PANTHER" id="PTHR13083">
    <property type="entry name" value="WD REPEAT-CONTAINING PROTEIN 91"/>
    <property type="match status" value="1"/>
</dbReference>
<dbReference type="GO" id="GO:0031902">
    <property type="term" value="C:late endosome membrane"/>
    <property type="evidence" value="ECO:0007669"/>
    <property type="project" value="TreeGrafter"/>
</dbReference>
<dbReference type="InterPro" id="IPR039724">
    <property type="entry name" value="WDR91"/>
</dbReference>
<evidence type="ECO:0000313" key="9">
    <source>
        <dbReference type="Proteomes" id="UP000625711"/>
    </source>
</evidence>
<dbReference type="Proteomes" id="UP000625711">
    <property type="component" value="Unassembled WGS sequence"/>
</dbReference>
<dbReference type="GO" id="GO:0141039">
    <property type="term" value="F:phosphatidylinositol 3-kinase inhibitor activity"/>
    <property type="evidence" value="ECO:0007669"/>
    <property type="project" value="InterPro"/>
</dbReference>
<dbReference type="EMBL" id="JAACXV010014160">
    <property type="protein sequence ID" value="KAF7269893.1"/>
    <property type="molecule type" value="Genomic_DNA"/>
</dbReference>
<evidence type="ECO:0000256" key="4">
    <source>
        <dbReference type="ARBA" id="ARBA00022753"/>
    </source>
</evidence>
<sequence length="282" mass="32645">MAHVQYIDELIREYLVFRGFASTLKSFDGDLKVDKDKSFRVDKIIEQLMQLISAYDLNGVRELWGHFEKNIFSKLESNFTSSVKKLENAVLKLYLINAVTNNKPDKVIDFFLKMTPELQNQSEWKDWFVLPYIKNPEENPTFSLHFTKQWQDMLLVSLHNFLASIFQYMPMPTLLNYEEDANKILKLEQRNESLKNRLALLIDRNIEANIAPCQVDPPNHLLDDFYIIAQESNNVDSQGKSLKNLIRNMGSGSSPVMGRKENAPAKKRTGSVTKNIRSLHDS</sequence>
<comment type="caution">
    <text evidence="8">The sequence shown here is derived from an EMBL/GenBank/DDBJ whole genome shotgun (WGS) entry which is preliminary data.</text>
</comment>
<evidence type="ECO:0000256" key="5">
    <source>
        <dbReference type="SAM" id="Coils"/>
    </source>
</evidence>
<dbReference type="Pfam" id="PF23138">
    <property type="entry name" value="CTLH_Armc9"/>
    <property type="match status" value="1"/>
</dbReference>
<name>A0A834M4B5_RHYFE</name>
<evidence type="ECO:0000256" key="2">
    <source>
        <dbReference type="ARBA" id="ARBA00004603"/>
    </source>
</evidence>
<keyword evidence="5" id="KW-0175">Coiled coil</keyword>
<feature type="region of interest" description="Disordered" evidence="6">
    <location>
        <begin position="249"/>
        <end position="282"/>
    </location>
</feature>
<dbReference type="GO" id="GO:0031901">
    <property type="term" value="C:early endosome membrane"/>
    <property type="evidence" value="ECO:0007669"/>
    <property type="project" value="TreeGrafter"/>
</dbReference>
<accession>A0A834M4B5</accession>
<evidence type="ECO:0000256" key="6">
    <source>
        <dbReference type="SAM" id="MobiDB-lite"/>
    </source>
</evidence>
<dbReference type="GO" id="GO:0045022">
    <property type="term" value="P:early endosome to late endosome transport"/>
    <property type="evidence" value="ECO:0007669"/>
    <property type="project" value="InterPro"/>
</dbReference>
<evidence type="ECO:0000313" key="8">
    <source>
        <dbReference type="EMBL" id="KAF7269893.1"/>
    </source>
</evidence>
<evidence type="ECO:0000256" key="1">
    <source>
        <dbReference type="ARBA" id="ARBA00004412"/>
    </source>
</evidence>
<dbReference type="PANTHER" id="PTHR13083:SF3">
    <property type="entry name" value="WD REPEAT-CONTAINING PROTEIN 91"/>
    <property type="match status" value="1"/>
</dbReference>
<evidence type="ECO:0000259" key="7">
    <source>
        <dbReference type="Pfam" id="PF23138"/>
    </source>
</evidence>
<feature type="coiled-coil region" evidence="5">
    <location>
        <begin position="177"/>
        <end position="204"/>
    </location>
</feature>
<comment type="similarity">
    <text evidence="3">Belongs to the WD repeat WDR91 family.</text>
</comment>